<dbReference type="EMBL" id="CP104067">
    <property type="protein sequence ID" value="WAH41074.1"/>
    <property type="molecule type" value="Genomic_DNA"/>
</dbReference>
<dbReference type="Pfam" id="PF00583">
    <property type="entry name" value="Acetyltransf_1"/>
    <property type="match status" value="1"/>
</dbReference>
<accession>A0ABY6ZDV8</accession>
<feature type="domain" description="N-acetyltransferase" evidence="1">
    <location>
        <begin position="1"/>
        <end position="158"/>
    </location>
</feature>
<proteinExistence type="predicted"/>
<reference evidence="2" key="1">
    <citation type="submission" date="2022-08" db="EMBL/GenBank/DDBJ databases">
        <title>Alicyclobacillus fastidiosus DSM 17978, complete genome.</title>
        <authorList>
            <person name="Wang Q."/>
            <person name="Cai R."/>
            <person name="Wang Z."/>
        </authorList>
    </citation>
    <scope>NUCLEOTIDE SEQUENCE</scope>
    <source>
        <strain evidence="2">DSM 17978</strain>
    </source>
</reference>
<evidence type="ECO:0000313" key="3">
    <source>
        <dbReference type="Proteomes" id="UP001164761"/>
    </source>
</evidence>
<keyword evidence="3" id="KW-1185">Reference proteome</keyword>
<evidence type="ECO:0000259" key="1">
    <source>
        <dbReference type="PROSITE" id="PS51186"/>
    </source>
</evidence>
<dbReference type="PROSITE" id="PS51186">
    <property type="entry name" value="GNAT"/>
    <property type="match status" value="1"/>
</dbReference>
<sequence length="158" mass="18080">MNFTVQPMDRDGALEISRWTYDTPYDLYNMDNSNEGISELLNETYFKILDERDLIGYCCFGDSAKVPIGTQHGAYPENGTIDFGLGMRPDLTGHGRGRTFVNTILEFAQSEFQAKLFRLTVAEFNDRAITVYKKLGFEPVMVFPRGDIEFLTMEMRTT</sequence>
<dbReference type="InterPro" id="IPR016181">
    <property type="entry name" value="Acyl_CoA_acyltransferase"/>
</dbReference>
<name>A0ABY6ZDV8_9BACL</name>
<organism evidence="2 3">
    <name type="scientific">Alicyclobacillus fastidiosus</name>
    <dbReference type="NCBI Taxonomy" id="392011"/>
    <lineage>
        <taxon>Bacteria</taxon>
        <taxon>Bacillati</taxon>
        <taxon>Bacillota</taxon>
        <taxon>Bacilli</taxon>
        <taxon>Bacillales</taxon>
        <taxon>Alicyclobacillaceae</taxon>
        <taxon>Alicyclobacillus</taxon>
    </lineage>
</organism>
<evidence type="ECO:0000313" key="2">
    <source>
        <dbReference type="EMBL" id="WAH41074.1"/>
    </source>
</evidence>
<dbReference type="InterPro" id="IPR000182">
    <property type="entry name" value="GNAT_dom"/>
</dbReference>
<dbReference type="Gene3D" id="3.40.630.30">
    <property type="match status" value="1"/>
</dbReference>
<dbReference type="RefSeq" id="WP_268004973.1">
    <property type="nucleotide sequence ID" value="NZ_BSUT01000001.1"/>
</dbReference>
<dbReference type="Proteomes" id="UP001164761">
    <property type="component" value="Chromosome"/>
</dbReference>
<protein>
    <submittedName>
        <fullName evidence="2">GNAT family N-acetyltransferase</fullName>
    </submittedName>
</protein>
<dbReference type="SUPFAM" id="SSF55729">
    <property type="entry name" value="Acyl-CoA N-acyltransferases (Nat)"/>
    <property type="match status" value="1"/>
</dbReference>
<gene>
    <name evidence="2" type="ORF">NZD89_22780</name>
</gene>